<feature type="signal peptide" evidence="2">
    <location>
        <begin position="1"/>
        <end position="18"/>
    </location>
</feature>
<organism evidence="3 4">
    <name type="scientific">Brevundimonas pondensis</name>
    <dbReference type="NCBI Taxonomy" id="2774189"/>
    <lineage>
        <taxon>Bacteria</taxon>
        <taxon>Pseudomonadati</taxon>
        <taxon>Pseudomonadota</taxon>
        <taxon>Alphaproteobacteria</taxon>
        <taxon>Caulobacterales</taxon>
        <taxon>Caulobacteraceae</taxon>
        <taxon>Brevundimonas</taxon>
    </lineage>
</organism>
<accession>A0ABX7SGL5</accession>
<evidence type="ECO:0000313" key="4">
    <source>
        <dbReference type="Proteomes" id="UP000663942"/>
    </source>
</evidence>
<evidence type="ECO:0008006" key="5">
    <source>
        <dbReference type="Google" id="ProtNLM"/>
    </source>
</evidence>
<evidence type="ECO:0000256" key="2">
    <source>
        <dbReference type="SAM" id="SignalP"/>
    </source>
</evidence>
<feature type="chain" id="PRO_5045737516" description="Lipoprotein" evidence="2">
    <location>
        <begin position="19"/>
        <end position="79"/>
    </location>
</feature>
<dbReference type="RefSeq" id="WP_207821872.1">
    <property type="nucleotide sequence ID" value="NZ_CP062006.1"/>
</dbReference>
<protein>
    <recommendedName>
        <fullName evidence="5">Lipoprotein</fullName>
    </recommendedName>
</protein>
<keyword evidence="4" id="KW-1185">Reference proteome</keyword>
<sequence>MKHLTAMTILAVPLLALGACGSRDAERAAPEASSLEADATSGVAGANPGSTPSAGVADTPARHVDQAGREGAAAPPPQR</sequence>
<dbReference type="Proteomes" id="UP000663942">
    <property type="component" value="Chromosome"/>
</dbReference>
<gene>
    <name evidence="3" type="ORF">IFE19_09875</name>
</gene>
<reference evidence="3 4" key="1">
    <citation type="submission" date="2020-09" db="EMBL/GenBank/DDBJ databases">
        <title>Brevundimonas sp. LVF1 isolated from an oligotrophic pond in Goettingen, Germany.</title>
        <authorList>
            <person name="Friedrich I."/>
            <person name="Klassen A."/>
            <person name="Neubauer H."/>
            <person name="Schneider D."/>
            <person name="Hertel R."/>
            <person name="Daniel R."/>
        </authorList>
    </citation>
    <scope>NUCLEOTIDE SEQUENCE [LARGE SCALE GENOMIC DNA]</scope>
    <source>
        <strain evidence="3 4">LVF1</strain>
    </source>
</reference>
<evidence type="ECO:0000313" key="3">
    <source>
        <dbReference type="EMBL" id="QTC86473.1"/>
    </source>
</evidence>
<dbReference type="PROSITE" id="PS51257">
    <property type="entry name" value="PROKAR_LIPOPROTEIN"/>
    <property type="match status" value="1"/>
</dbReference>
<name>A0ABX7SGL5_9CAUL</name>
<evidence type="ECO:0000256" key="1">
    <source>
        <dbReference type="SAM" id="MobiDB-lite"/>
    </source>
</evidence>
<feature type="region of interest" description="Disordered" evidence="1">
    <location>
        <begin position="22"/>
        <end position="79"/>
    </location>
</feature>
<proteinExistence type="predicted"/>
<keyword evidence="2" id="KW-0732">Signal</keyword>
<dbReference type="EMBL" id="CP062006">
    <property type="protein sequence ID" value="QTC86473.1"/>
    <property type="molecule type" value="Genomic_DNA"/>
</dbReference>